<accession>A0A7V5PNQ6</accession>
<dbReference type="PANTHER" id="PTHR43405">
    <property type="entry name" value="GLYCOSYL HYDROLASE DIGH"/>
    <property type="match status" value="1"/>
</dbReference>
<dbReference type="SUPFAM" id="SSF49265">
    <property type="entry name" value="Fibronectin type III"/>
    <property type="match status" value="1"/>
</dbReference>
<dbReference type="InterPro" id="IPR003961">
    <property type="entry name" value="FN3_dom"/>
</dbReference>
<organism evidence="3">
    <name type="scientific">Caldithrix abyssi</name>
    <dbReference type="NCBI Taxonomy" id="187145"/>
    <lineage>
        <taxon>Bacteria</taxon>
        <taxon>Pseudomonadati</taxon>
        <taxon>Calditrichota</taxon>
        <taxon>Calditrichia</taxon>
        <taxon>Calditrichales</taxon>
        <taxon>Calditrichaceae</taxon>
        <taxon>Caldithrix</taxon>
    </lineage>
</organism>
<dbReference type="SMART" id="SM00060">
    <property type="entry name" value="FN3"/>
    <property type="match status" value="1"/>
</dbReference>
<dbReference type="Gene3D" id="3.20.20.80">
    <property type="entry name" value="Glycosidases"/>
    <property type="match status" value="1"/>
</dbReference>
<dbReference type="InterPro" id="IPR026444">
    <property type="entry name" value="Secre_tail"/>
</dbReference>
<name>A0A7V5PNQ6_CALAY</name>
<dbReference type="PROSITE" id="PS50853">
    <property type="entry name" value="FN3"/>
    <property type="match status" value="1"/>
</dbReference>
<dbReference type="Pfam" id="PF02638">
    <property type="entry name" value="GHL10"/>
    <property type="match status" value="1"/>
</dbReference>
<dbReference type="Proteomes" id="UP000886124">
    <property type="component" value="Unassembled WGS sequence"/>
</dbReference>
<dbReference type="Gene3D" id="2.60.40.10">
    <property type="entry name" value="Immunoglobulins"/>
    <property type="match status" value="1"/>
</dbReference>
<dbReference type="InterPro" id="IPR017853">
    <property type="entry name" value="GH"/>
</dbReference>
<sequence length="961" mass="109944">MRRIYFFVLLFALLSIGFGQRNNQEFRAVWVVTWEHINPDWSTSKNKAHVREILDNMQAANMNAVLWQARQSGTAYYNSSYEPWGWYAGKNGSHYSNPGYDPLAYAIEQAHARGMELHAWFNVYHVSSTHTGTPAAEHPEWICTNRDGDFMTAHRCVSPGLDEVRAYTIKVAMEIVRNYDIDGLHLDFVRWNEYDEDDMVSPPSELEQISELDGMISEEKLNKLAKTGGTKRYIFDAKHPYSGGVPAGFDSWDDWRRWGVTEFVRQLHDSIQAVKPWVRLSPAALGKYNWSGWNGYYVVFQDAALWFNQGYIDQLTPMHYHWTTGDGFYDMLKGDCPYCWQQWIQTGINTGRLFTVGPGSYVLDDYGVWSRHEEIVNRSRQVNWTDGFQFFSYASWDKHHYWDEAANRFFRNKTKIRPTGLIVNETPPAPTMDLVKIDSMNYEIQVFPPDTLTRNQWFAIYRSLDDSLSPDEDQIIALRYGKDAFAYTDSYWGQERSEGRYTYYVTMLDRYWNESQISNSETGDSIPEYINPPDEAPNHIMALAVDSSTIVIRCDSVARADEYIAYISEDGTTFSDSAVSNTPEIFVTGLTENKVYYFKVKAANSSGSSPEEKHLYAAAPTSKPSQVLIVNGFDRGTNDRFDYIKKYARPVSDRGYGFSYVLNESVYRGRISLTDYQTVIWILGDESTADETFNKTEQDSVARFLRGGGNLFVSGAEIGWDLDYKGSSGDKNFYHNYLKAQYAADAPDGKQATYYTCTAIPGQLFDGLSDFNFDNGSHGTFDVDWPDALKPLNGAESILKYKNAKNQNIAAIAYQGTFSTGTEEGRLIYMGVPFETIYPESRRLELMSKAFDFFEGKISDLDLASDQLPRRFALSQNYPNPFNPVTTITYQLPKTAAVNLTIYNSLGQRVRKLVGKTQPAGRYRVRWDGRNDRGIQLPSGIYIYRLQAGDFSDSRRMLLIR</sequence>
<reference evidence="3" key="1">
    <citation type="journal article" date="2020" name="mSystems">
        <title>Genome- and Community-Level Interaction Insights into Carbon Utilization and Element Cycling Functions of Hydrothermarchaeota in Hydrothermal Sediment.</title>
        <authorList>
            <person name="Zhou Z."/>
            <person name="Liu Y."/>
            <person name="Xu W."/>
            <person name="Pan J."/>
            <person name="Luo Z.H."/>
            <person name="Li M."/>
        </authorList>
    </citation>
    <scope>NUCLEOTIDE SEQUENCE [LARGE SCALE GENOMIC DNA]</scope>
    <source>
        <strain evidence="3">HyVt-527</strain>
    </source>
</reference>
<comment type="caution">
    <text evidence="3">The sequence shown here is derived from an EMBL/GenBank/DDBJ whole genome shotgun (WGS) entry which is preliminary data.</text>
</comment>
<evidence type="ECO:0000259" key="2">
    <source>
        <dbReference type="PROSITE" id="PS50853"/>
    </source>
</evidence>
<dbReference type="NCBIfam" id="TIGR04183">
    <property type="entry name" value="Por_Secre_tail"/>
    <property type="match status" value="1"/>
</dbReference>
<dbReference type="EMBL" id="DROD01000152">
    <property type="protein sequence ID" value="HHJ51965.1"/>
    <property type="molecule type" value="Genomic_DNA"/>
</dbReference>
<dbReference type="InterPro" id="IPR013783">
    <property type="entry name" value="Ig-like_fold"/>
</dbReference>
<evidence type="ECO:0000256" key="1">
    <source>
        <dbReference type="ARBA" id="ARBA00022729"/>
    </source>
</evidence>
<dbReference type="InterPro" id="IPR052177">
    <property type="entry name" value="Divisome_Glycosyl_Hydrolase"/>
</dbReference>
<dbReference type="SUPFAM" id="SSF51445">
    <property type="entry name" value="(Trans)glycosidases"/>
    <property type="match status" value="1"/>
</dbReference>
<evidence type="ECO:0000313" key="3">
    <source>
        <dbReference type="EMBL" id="HHJ51965.1"/>
    </source>
</evidence>
<feature type="domain" description="Fibronectin type-III" evidence="2">
    <location>
        <begin position="536"/>
        <end position="624"/>
    </location>
</feature>
<dbReference type="InterPro" id="IPR003790">
    <property type="entry name" value="GHL10"/>
</dbReference>
<dbReference type="InterPro" id="IPR036116">
    <property type="entry name" value="FN3_sf"/>
</dbReference>
<dbReference type="CDD" id="cd00063">
    <property type="entry name" value="FN3"/>
    <property type="match status" value="1"/>
</dbReference>
<keyword evidence="1" id="KW-0732">Signal</keyword>
<gene>
    <name evidence="3" type="ORF">ENJ89_02110</name>
</gene>
<dbReference type="InterPro" id="IPR025965">
    <property type="entry name" value="FlgD/Vpr_Ig-like"/>
</dbReference>
<proteinExistence type="predicted"/>
<dbReference type="AlphaFoldDB" id="A0A7V5PNQ6"/>
<dbReference type="Gene3D" id="2.60.40.4070">
    <property type="match status" value="1"/>
</dbReference>
<dbReference type="PANTHER" id="PTHR43405:SF1">
    <property type="entry name" value="GLYCOSYL HYDROLASE DIGH"/>
    <property type="match status" value="1"/>
</dbReference>
<protein>
    <submittedName>
        <fullName evidence="3">T9SS type A sorting domain-containing protein</fullName>
    </submittedName>
</protein>
<dbReference type="Pfam" id="PF13860">
    <property type="entry name" value="FlgD_ig"/>
    <property type="match status" value="1"/>
</dbReference>